<organism evidence="2 3">
    <name type="scientific">Megamonas funiformis YIT 11815</name>
    <dbReference type="NCBI Taxonomy" id="742816"/>
    <lineage>
        <taxon>Bacteria</taxon>
        <taxon>Bacillati</taxon>
        <taxon>Bacillota</taxon>
        <taxon>Negativicutes</taxon>
        <taxon>Selenomonadales</taxon>
        <taxon>Selenomonadaceae</taxon>
        <taxon>Megamonas</taxon>
    </lineage>
</organism>
<sequence>MNIIYISYSAPYDTVPKAGQKVHNYYIKELAKQKDINVKLISFCEKDKLKYLDLEKNNIEGYIYPINKEKGFNKYREIKRGIFMLTTPNHKYAHILDRYRKKKVLEAIVRLKENNYKADLIIISFTMMMLLIDDIKKYYPESKYIANAHDVLYLNSYGKYCLEKNSFVKFIRKRQYKLLKSKEENVIPKFDYVFTLNYCDKQIINEMGQKNVSVIAPYYDDYYLESKNRKKRIIFFGAMNRPDNYLSCIWFIENVFNKLNRKDVEFYIIGGNPHESLFKYGKKDNNIKITGFISYEEIKKILSESMCMVVPLINGSGIKIKVLEGFSAGIPVLSNNVGMRGIPARNKVDYLHCEKAEDFIKSIEFLINNPREIEKIGKNGYCFLHEKFNKRKSAELFIDIIEKVGYNE</sequence>
<dbReference type="Proteomes" id="UP000005963">
    <property type="component" value="Unassembled WGS sequence"/>
</dbReference>
<dbReference type="PANTHER" id="PTHR46401:SF2">
    <property type="entry name" value="GLYCOSYLTRANSFERASE WBBK-RELATED"/>
    <property type="match status" value="1"/>
</dbReference>
<evidence type="ECO:0000313" key="3">
    <source>
        <dbReference type="Proteomes" id="UP000005963"/>
    </source>
</evidence>
<evidence type="ECO:0008006" key="4">
    <source>
        <dbReference type="Google" id="ProtNLM"/>
    </source>
</evidence>
<protein>
    <recommendedName>
        <fullName evidence="4">Glycosyl transferase family 1 domain-containing protein</fullName>
    </recommendedName>
</protein>
<gene>
    <name evidence="2" type="ORF">HMPREF9454_02021</name>
</gene>
<dbReference type="SUPFAM" id="SSF53756">
    <property type="entry name" value="UDP-Glycosyltransferase/glycogen phosphorylase"/>
    <property type="match status" value="1"/>
</dbReference>
<comment type="caution">
    <text evidence="2">The sequence shown here is derived from an EMBL/GenBank/DDBJ whole genome shotgun (WGS) entry which is preliminary data.</text>
</comment>
<dbReference type="EMBL" id="ADMB01000088">
    <property type="protein sequence ID" value="EHR34515.1"/>
    <property type="molecule type" value="Genomic_DNA"/>
</dbReference>
<dbReference type="Gene3D" id="3.40.50.2000">
    <property type="entry name" value="Glycogen Phosphorylase B"/>
    <property type="match status" value="1"/>
</dbReference>
<keyword evidence="3" id="KW-1185">Reference proteome</keyword>
<proteinExistence type="predicted"/>
<dbReference type="PANTHER" id="PTHR46401">
    <property type="entry name" value="GLYCOSYLTRANSFERASE WBBK-RELATED"/>
    <property type="match status" value="1"/>
</dbReference>
<evidence type="ECO:0000313" key="2">
    <source>
        <dbReference type="EMBL" id="EHR34515.1"/>
    </source>
</evidence>
<reference evidence="2 3" key="1">
    <citation type="submission" date="2012-01" db="EMBL/GenBank/DDBJ databases">
        <title>The Genome Sequence of Megamonas funiformis YIT 11815.</title>
        <authorList>
            <consortium name="The Broad Institute Genome Sequencing Platform"/>
            <person name="Earl A."/>
            <person name="Ward D."/>
            <person name="Feldgarden M."/>
            <person name="Gevers D."/>
            <person name="Morotomi M."/>
            <person name="Young S.K."/>
            <person name="Zeng Q."/>
            <person name="Gargeya S."/>
            <person name="Fitzgerald M."/>
            <person name="Haas B."/>
            <person name="Abouelleil A."/>
            <person name="Alvarado L."/>
            <person name="Arachchi H.M."/>
            <person name="Berlin A."/>
            <person name="Chapman S.B."/>
            <person name="Gearin G."/>
            <person name="Goldberg J."/>
            <person name="Griggs A."/>
            <person name="Gujja S."/>
            <person name="Hansen M."/>
            <person name="Heiman D."/>
            <person name="Howarth C."/>
            <person name="Larimer J."/>
            <person name="Lui A."/>
            <person name="MacDonald P.J.P."/>
            <person name="McCowen C."/>
            <person name="Montmayeur A."/>
            <person name="Murphy C."/>
            <person name="Neiman D."/>
            <person name="Pearson M."/>
            <person name="Priest M."/>
            <person name="Roberts A."/>
            <person name="Saif S."/>
            <person name="Shea T."/>
            <person name="Sisk P."/>
            <person name="Stolte C."/>
            <person name="Sykes S."/>
            <person name="Wortman J."/>
            <person name="Nusbaum C."/>
            <person name="Birren B."/>
        </authorList>
    </citation>
    <scope>NUCLEOTIDE SEQUENCE [LARGE SCALE GENOMIC DNA]</scope>
    <source>
        <strain evidence="2 3">YIT 11815</strain>
    </source>
</reference>
<dbReference type="GeneID" id="62779622"/>
<dbReference type="RefSeq" id="WP_008539580.1">
    <property type="nucleotide sequence ID" value="NZ_JH601092.1"/>
</dbReference>
<accession>A0ABP2NHK2</accession>
<evidence type="ECO:0000256" key="1">
    <source>
        <dbReference type="ARBA" id="ARBA00022679"/>
    </source>
</evidence>
<dbReference type="Pfam" id="PF13692">
    <property type="entry name" value="Glyco_trans_1_4"/>
    <property type="match status" value="1"/>
</dbReference>
<keyword evidence="1" id="KW-0808">Transferase</keyword>
<name>A0ABP2NHK2_9FIRM</name>